<gene>
    <name evidence="2" type="ORF">FGO68_gene3401</name>
</gene>
<keyword evidence="1" id="KW-0472">Membrane</keyword>
<name>A0A8J8NI85_HALGN</name>
<feature type="transmembrane region" description="Helical" evidence="1">
    <location>
        <begin position="199"/>
        <end position="221"/>
    </location>
</feature>
<protein>
    <submittedName>
        <fullName evidence="2">Uncharacterized protein</fullName>
    </submittedName>
</protein>
<keyword evidence="1" id="KW-0812">Transmembrane</keyword>
<dbReference type="AlphaFoldDB" id="A0A8J8NI85"/>
<organism evidence="2 3">
    <name type="scientific">Halteria grandinella</name>
    <dbReference type="NCBI Taxonomy" id="5974"/>
    <lineage>
        <taxon>Eukaryota</taxon>
        <taxon>Sar</taxon>
        <taxon>Alveolata</taxon>
        <taxon>Ciliophora</taxon>
        <taxon>Intramacronucleata</taxon>
        <taxon>Spirotrichea</taxon>
        <taxon>Stichotrichia</taxon>
        <taxon>Sporadotrichida</taxon>
        <taxon>Halteriidae</taxon>
        <taxon>Halteria</taxon>
    </lineage>
</organism>
<keyword evidence="3" id="KW-1185">Reference proteome</keyword>
<evidence type="ECO:0000313" key="3">
    <source>
        <dbReference type="Proteomes" id="UP000785679"/>
    </source>
</evidence>
<evidence type="ECO:0000256" key="1">
    <source>
        <dbReference type="SAM" id="Phobius"/>
    </source>
</evidence>
<comment type="caution">
    <text evidence="2">The sequence shown here is derived from an EMBL/GenBank/DDBJ whole genome shotgun (WGS) entry which is preliminary data.</text>
</comment>
<evidence type="ECO:0000313" key="2">
    <source>
        <dbReference type="EMBL" id="TNV75661.1"/>
    </source>
</evidence>
<reference evidence="2" key="1">
    <citation type="submission" date="2019-06" db="EMBL/GenBank/DDBJ databases">
        <authorList>
            <person name="Zheng W."/>
        </authorList>
    </citation>
    <scope>NUCLEOTIDE SEQUENCE</scope>
    <source>
        <strain evidence="2">QDHG01</strain>
    </source>
</reference>
<dbReference type="EMBL" id="RRYP01015107">
    <property type="protein sequence ID" value="TNV75661.1"/>
    <property type="molecule type" value="Genomic_DNA"/>
</dbReference>
<accession>A0A8J8NI85</accession>
<proteinExistence type="predicted"/>
<sequence length="236" mass="26247">MFYGIRIFEEIITNMKPLTQSALALYVGICLASELDANTCGWCVQQQNYWDSTSQKCLSQVQADTITDFFGCIEQNQLPNQRMIGSLVWNDASQFDGVAVQQYPYSFTPKQANREVLYTFANNLSEEVRLSLRCYLDMQVFAYLGDGHNGNLTGIALPCEGSYIIQPGQIGGVDLISPIIQQGANFVLKAELTSGKSHLVLILAISAAALVIIAAVVYAYWRKKKIQARQEVQLLE</sequence>
<keyword evidence="1" id="KW-1133">Transmembrane helix</keyword>
<dbReference type="Proteomes" id="UP000785679">
    <property type="component" value="Unassembled WGS sequence"/>
</dbReference>